<evidence type="ECO:0000313" key="1">
    <source>
        <dbReference type="EMBL" id="CAH6718904.1"/>
    </source>
</evidence>
<comment type="caution">
    <text evidence="1">The sequence shown here is derived from an EMBL/GenBank/DDBJ whole genome shotgun (WGS) entry which is preliminary data.</text>
</comment>
<gene>
    <name evidence="1" type="ORF">CLIB1444_01S17084</name>
</gene>
<dbReference type="Proteomes" id="UP001152531">
    <property type="component" value="Unassembled WGS sequence"/>
</dbReference>
<name>A0ACA9Y1S1_9ASCO</name>
<evidence type="ECO:0000313" key="2">
    <source>
        <dbReference type="Proteomes" id="UP001152531"/>
    </source>
</evidence>
<keyword evidence="2" id="KW-1185">Reference proteome</keyword>
<organism evidence="1 2">
    <name type="scientific">[Candida] jaroonii</name>
    <dbReference type="NCBI Taxonomy" id="467808"/>
    <lineage>
        <taxon>Eukaryota</taxon>
        <taxon>Fungi</taxon>
        <taxon>Dikarya</taxon>
        <taxon>Ascomycota</taxon>
        <taxon>Saccharomycotina</taxon>
        <taxon>Pichiomycetes</taxon>
        <taxon>Debaryomycetaceae</taxon>
        <taxon>Yamadazyma</taxon>
    </lineage>
</organism>
<sequence length="324" mass="37353">MPVKSPTVNPEGQEILSTQKRLLGQSSEMNEKSKDLVLPDKILHPPPEDEEKEELKRKIRFLEVQNAKLTKDCNTLKTTYKGLHDFTKKLHATHAIVIKKNTQLRGYVETLQSQLSGNCNRQQDDSLCFVEDQEQDQEQVQPEQSQVDPYDDPIKLGRVLEDDDSKLSPIARLIKRFEFRYNFHLDIETNLAKQLAIINQVEVARDNSHKPEEFDVTQMLATLTIPQVPEDKKCDDFCYSSERYWRGKPPSINLQATLKYLSETRKPLTYEKNLGNQASLIVQQLPEDFGNVSSKVVDGKLGKKKRFRSFCKKVLSRLKSVVKH</sequence>
<accession>A0ACA9Y1S1</accession>
<dbReference type="EMBL" id="CALSDN010000001">
    <property type="protein sequence ID" value="CAH6718904.1"/>
    <property type="molecule type" value="Genomic_DNA"/>
</dbReference>
<reference evidence="1" key="1">
    <citation type="submission" date="2022-06" db="EMBL/GenBank/DDBJ databases">
        <authorList>
            <person name="Legras J.-L."/>
            <person name="Devillers H."/>
            <person name="Grondin C."/>
        </authorList>
    </citation>
    <scope>NUCLEOTIDE SEQUENCE</scope>
    <source>
        <strain evidence="1">CLIB 1444</strain>
    </source>
</reference>
<proteinExistence type="predicted"/>
<protein>
    <submittedName>
        <fullName evidence="1">Uncharacterized protein</fullName>
    </submittedName>
</protein>